<dbReference type="PANTHER" id="PTHR47150">
    <property type="entry name" value="OS12G0169200 PROTEIN"/>
    <property type="match status" value="1"/>
</dbReference>
<feature type="domain" description="Reverse transcriptase Ty1/copia-type" evidence="1">
    <location>
        <begin position="214"/>
        <end position="271"/>
    </location>
</feature>
<keyword evidence="3" id="KW-1185">Reference proteome</keyword>
<evidence type="ECO:0000313" key="3">
    <source>
        <dbReference type="Proteomes" id="UP001172457"/>
    </source>
</evidence>
<evidence type="ECO:0000259" key="1">
    <source>
        <dbReference type="Pfam" id="PF07727"/>
    </source>
</evidence>
<organism evidence="2 3">
    <name type="scientific">Centaurea solstitialis</name>
    <name type="common">yellow star-thistle</name>
    <dbReference type="NCBI Taxonomy" id="347529"/>
    <lineage>
        <taxon>Eukaryota</taxon>
        <taxon>Viridiplantae</taxon>
        <taxon>Streptophyta</taxon>
        <taxon>Embryophyta</taxon>
        <taxon>Tracheophyta</taxon>
        <taxon>Spermatophyta</taxon>
        <taxon>Magnoliopsida</taxon>
        <taxon>eudicotyledons</taxon>
        <taxon>Gunneridae</taxon>
        <taxon>Pentapetalae</taxon>
        <taxon>asterids</taxon>
        <taxon>campanulids</taxon>
        <taxon>Asterales</taxon>
        <taxon>Asteraceae</taxon>
        <taxon>Carduoideae</taxon>
        <taxon>Cardueae</taxon>
        <taxon>Centaureinae</taxon>
        <taxon>Centaurea</taxon>
    </lineage>
</organism>
<dbReference type="Pfam" id="PF04827">
    <property type="entry name" value="Plant_tran"/>
    <property type="match status" value="1"/>
</dbReference>
<comment type="caution">
    <text evidence="2">The sequence shown here is derived from an EMBL/GenBank/DDBJ whole genome shotgun (WGS) entry which is preliminary data.</text>
</comment>
<dbReference type="EMBL" id="JARYMX010000001">
    <property type="protein sequence ID" value="KAJ9567050.1"/>
    <property type="molecule type" value="Genomic_DNA"/>
</dbReference>
<dbReference type="Pfam" id="PF07727">
    <property type="entry name" value="RVT_2"/>
    <property type="match status" value="1"/>
</dbReference>
<dbReference type="AlphaFoldDB" id="A0AA38WTI8"/>
<name>A0AA38WTI8_9ASTR</name>
<reference evidence="2" key="1">
    <citation type="submission" date="2023-03" db="EMBL/GenBank/DDBJ databases">
        <title>Chromosome-scale reference genome and RAD-based genetic map of yellow starthistle (Centaurea solstitialis) reveal putative structural variation and QTLs associated with invader traits.</title>
        <authorList>
            <person name="Reatini B."/>
            <person name="Cang F.A."/>
            <person name="Jiang Q."/>
            <person name="Mckibben M.T.W."/>
            <person name="Barker M.S."/>
            <person name="Rieseberg L.H."/>
            <person name="Dlugosch K.M."/>
        </authorList>
    </citation>
    <scope>NUCLEOTIDE SEQUENCE</scope>
    <source>
        <strain evidence="2">CAN-66</strain>
        <tissue evidence="2">Leaf</tissue>
    </source>
</reference>
<sequence length="271" mass="32022">MVTLVGQDSSPVGDYFYGTKLLGRSIGPVHGLVHRDDSWMRGISRCPFGSGYPQNDSQWLMDERRIEFKKRQESARKDIERTFVTLKDKWYVVKRPMRVWSQRKLQEIMYTCIILHNMIREDESFSHYPFDPMEVLTEDIETNISKEDRAINVNLVKNREKHVNLRADLSQHVWDSMYLKNKKDGKGGTSKDEMFIPIPSKKTVVCTKWVFSTILSYATHKDIKVYEMDMRVPFLNRKYQEEVYVEQPSAFLDSKYLSYLYKLDKALYGLK</sequence>
<evidence type="ECO:0000313" key="2">
    <source>
        <dbReference type="EMBL" id="KAJ9567050.1"/>
    </source>
</evidence>
<accession>A0AA38WTI8</accession>
<protein>
    <recommendedName>
        <fullName evidence="1">Reverse transcriptase Ty1/copia-type domain-containing protein</fullName>
    </recommendedName>
</protein>
<dbReference type="PANTHER" id="PTHR47150:SF4">
    <property type="entry name" value="HARBINGER TRANSPOSASE-DERIVED PROTEIN-RELATED"/>
    <property type="match status" value="1"/>
</dbReference>
<dbReference type="InterPro" id="IPR013103">
    <property type="entry name" value="RVT_2"/>
</dbReference>
<proteinExistence type="predicted"/>
<dbReference type="InterPro" id="IPR006912">
    <property type="entry name" value="Harbinger_derived_prot"/>
</dbReference>
<dbReference type="Proteomes" id="UP001172457">
    <property type="component" value="Chromosome 1"/>
</dbReference>
<gene>
    <name evidence="2" type="ORF">OSB04_003016</name>
</gene>